<organism evidence="2 3">
    <name type="scientific">Corchorus olitorius</name>
    <dbReference type="NCBI Taxonomy" id="93759"/>
    <lineage>
        <taxon>Eukaryota</taxon>
        <taxon>Viridiplantae</taxon>
        <taxon>Streptophyta</taxon>
        <taxon>Embryophyta</taxon>
        <taxon>Tracheophyta</taxon>
        <taxon>Spermatophyta</taxon>
        <taxon>Magnoliopsida</taxon>
        <taxon>eudicotyledons</taxon>
        <taxon>Gunneridae</taxon>
        <taxon>Pentapetalae</taxon>
        <taxon>rosids</taxon>
        <taxon>malvids</taxon>
        <taxon>Malvales</taxon>
        <taxon>Malvaceae</taxon>
        <taxon>Grewioideae</taxon>
        <taxon>Apeibeae</taxon>
        <taxon>Corchorus</taxon>
    </lineage>
</organism>
<name>A0A1R3HYN4_9ROSI</name>
<feature type="region of interest" description="Disordered" evidence="1">
    <location>
        <begin position="1"/>
        <end position="76"/>
    </location>
</feature>
<protein>
    <submittedName>
        <fullName evidence="2">Uncharacterized protein</fullName>
    </submittedName>
</protein>
<comment type="caution">
    <text evidence="2">The sequence shown here is derived from an EMBL/GenBank/DDBJ whole genome shotgun (WGS) entry which is preliminary data.</text>
</comment>
<dbReference type="EMBL" id="AWUE01019207">
    <property type="protein sequence ID" value="OMO75424.1"/>
    <property type="molecule type" value="Genomic_DNA"/>
</dbReference>
<dbReference type="AlphaFoldDB" id="A0A1R3HYN4"/>
<feature type="compositionally biased region" description="Low complexity" evidence="1">
    <location>
        <begin position="47"/>
        <end position="57"/>
    </location>
</feature>
<reference evidence="3" key="1">
    <citation type="submission" date="2013-09" db="EMBL/GenBank/DDBJ databases">
        <title>Corchorus olitorius genome sequencing.</title>
        <authorList>
            <person name="Alam M."/>
            <person name="Haque M.S."/>
            <person name="Islam M.S."/>
            <person name="Emdad E.M."/>
            <person name="Islam M.M."/>
            <person name="Ahmed B."/>
            <person name="Halim A."/>
            <person name="Hossen Q.M.M."/>
            <person name="Hossain M.Z."/>
            <person name="Ahmed R."/>
            <person name="Khan M.M."/>
            <person name="Islam R."/>
            <person name="Rashid M.M."/>
            <person name="Khan S.A."/>
            <person name="Rahman M.S."/>
            <person name="Alam M."/>
            <person name="Yahiya A.S."/>
            <person name="Khan M.S."/>
            <person name="Azam M.S."/>
            <person name="Haque T."/>
            <person name="Lashkar M.Z.H."/>
            <person name="Akhand A.I."/>
            <person name="Morshed G."/>
            <person name="Roy S."/>
            <person name="Uddin K.S."/>
            <person name="Rabeya T."/>
            <person name="Hossain A.S."/>
            <person name="Chowdhury A."/>
            <person name="Snigdha A.R."/>
            <person name="Mortoza M.S."/>
            <person name="Matin S.A."/>
            <person name="Hoque S.M.E."/>
            <person name="Islam M.K."/>
            <person name="Roy D.K."/>
            <person name="Haider R."/>
            <person name="Moosa M.M."/>
            <person name="Elias S.M."/>
            <person name="Hasan A.M."/>
            <person name="Jahan S."/>
            <person name="Shafiuddin M."/>
            <person name="Mahmood N."/>
            <person name="Shommy N.S."/>
        </authorList>
    </citation>
    <scope>NUCLEOTIDE SEQUENCE [LARGE SCALE GENOMIC DNA]</scope>
    <source>
        <strain evidence="3">cv. O-4</strain>
    </source>
</reference>
<dbReference type="STRING" id="93759.A0A1R3HYN4"/>
<accession>A0A1R3HYN4</accession>
<dbReference type="Proteomes" id="UP000187203">
    <property type="component" value="Unassembled WGS sequence"/>
</dbReference>
<sequence>MSRCFPYPPPGKNKKLDDGVIGVKDSQLESSELTEEHGLPVCYLSDGTQNSNNGSQNNKRKRETPSPTVNGSNIKIRFTFKKPKESDASLSKELVSSTSGRVDSSSQPIAQEQCVLLKIKANTITPVVPEQKKCPLMERIEQSLPSFSSTSRYDSKIKKAALQYKALFENWVPPPPPLQLENEDDDDWLFTSKKQGQPAAKRTSLVDTGSTCHASAGATSWPRAQFLPEVEIYALPYTVPY</sequence>
<evidence type="ECO:0000313" key="2">
    <source>
        <dbReference type="EMBL" id="OMO75424.1"/>
    </source>
</evidence>
<dbReference type="PANTHER" id="PTHR34660:SF7">
    <property type="entry name" value="DNA LIGASE-LIKE PROTEIN"/>
    <property type="match status" value="1"/>
</dbReference>
<dbReference type="OrthoDB" id="778084at2759"/>
<dbReference type="PANTHER" id="PTHR34660">
    <property type="entry name" value="MYB-LIKE PROTEIN X"/>
    <property type="match status" value="1"/>
</dbReference>
<keyword evidence="3" id="KW-1185">Reference proteome</keyword>
<evidence type="ECO:0000313" key="3">
    <source>
        <dbReference type="Proteomes" id="UP000187203"/>
    </source>
</evidence>
<feature type="compositionally biased region" description="Pro residues" evidence="1">
    <location>
        <begin position="1"/>
        <end position="11"/>
    </location>
</feature>
<gene>
    <name evidence="2" type="ORF">COLO4_26117</name>
</gene>
<evidence type="ECO:0000256" key="1">
    <source>
        <dbReference type="SAM" id="MobiDB-lite"/>
    </source>
</evidence>
<proteinExistence type="predicted"/>